<reference evidence="2 3" key="1">
    <citation type="submission" date="2017-02" db="EMBL/GenBank/DDBJ databases">
        <authorList>
            <consortium name="Pathogen Informatics"/>
        </authorList>
    </citation>
    <scope>NUCLEOTIDE SEQUENCE [LARGE SCALE GENOMIC DNA]</scope>
    <source>
        <strain evidence="2 3">VRECD0157</strain>
    </source>
</reference>
<protein>
    <submittedName>
        <fullName evidence="2">Uncharacterized protein</fullName>
    </submittedName>
</protein>
<accession>A0A9X8WRQ7</accession>
<comment type="caution">
    <text evidence="2">The sequence shown here is derived from an EMBL/GenBank/DDBJ whole genome shotgun (WGS) entry which is preliminary data.</text>
</comment>
<evidence type="ECO:0000256" key="1">
    <source>
        <dbReference type="SAM" id="Phobius"/>
    </source>
</evidence>
<name>A0A9X8WRQ7_CLODI</name>
<proteinExistence type="predicted"/>
<evidence type="ECO:0000313" key="2">
    <source>
        <dbReference type="EMBL" id="SJS95072.1"/>
    </source>
</evidence>
<dbReference type="EMBL" id="FUPS01000013">
    <property type="protein sequence ID" value="SJS95072.1"/>
    <property type="molecule type" value="Genomic_DNA"/>
</dbReference>
<organism evidence="2 3">
    <name type="scientific">Clostridioides difficile</name>
    <name type="common">Peptoclostridium difficile</name>
    <dbReference type="NCBI Taxonomy" id="1496"/>
    <lineage>
        <taxon>Bacteria</taxon>
        <taxon>Bacillati</taxon>
        <taxon>Bacillota</taxon>
        <taxon>Clostridia</taxon>
        <taxon>Peptostreptococcales</taxon>
        <taxon>Peptostreptococcaceae</taxon>
        <taxon>Clostridioides</taxon>
    </lineage>
</organism>
<feature type="transmembrane region" description="Helical" evidence="1">
    <location>
        <begin position="6"/>
        <end position="28"/>
    </location>
</feature>
<keyword evidence="1" id="KW-0812">Transmembrane</keyword>
<gene>
    <name evidence="2" type="ORF">SAMEA3375112_03272</name>
</gene>
<evidence type="ECO:0000313" key="3">
    <source>
        <dbReference type="Proteomes" id="UP000189137"/>
    </source>
</evidence>
<keyword evidence="1" id="KW-1133">Transmembrane helix</keyword>
<keyword evidence="1" id="KW-0472">Membrane</keyword>
<dbReference type="AlphaFoldDB" id="A0A9X8WRQ7"/>
<sequence>MLIVTVFVYVPFKFTVTALSVCIVNASLTSLVGLKFITSLAVALSIADFNSEIVLASTVFTSCNDFISLNAVSLPFPPTLVILSKLLELTRDFCEADKFFPTKTTGD</sequence>
<dbReference type="Proteomes" id="UP000189137">
    <property type="component" value="Unassembled WGS sequence"/>
</dbReference>